<dbReference type="InterPro" id="IPR036102">
    <property type="entry name" value="OsmC/Ohrsf"/>
</dbReference>
<dbReference type="Proteomes" id="UP000243650">
    <property type="component" value="Unassembled WGS sequence"/>
</dbReference>
<gene>
    <name evidence="1" type="ORF">C6I21_04270</name>
</gene>
<evidence type="ECO:0000313" key="1">
    <source>
        <dbReference type="EMBL" id="PRO66566.1"/>
    </source>
</evidence>
<keyword evidence="2" id="KW-1185">Reference proteome</keyword>
<protein>
    <recommendedName>
        <fullName evidence="3">OsmC family peroxiredoxin</fullName>
    </recommendedName>
</protein>
<name>A0A2P6MJU9_ALKUR</name>
<dbReference type="RefSeq" id="WP_105958202.1">
    <property type="nucleotide sequence ID" value="NZ_PVNS01000003.1"/>
</dbReference>
<dbReference type="AlphaFoldDB" id="A0A2P6MJU9"/>
<reference evidence="1 2" key="1">
    <citation type="submission" date="2018-03" db="EMBL/GenBank/DDBJ databases">
        <title>Bacillus urumqiensis sp. nov., a moderately haloalkaliphilic bacterium isolated from a salt lake.</title>
        <authorList>
            <person name="Zhao B."/>
            <person name="Liao Z."/>
        </authorList>
    </citation>
    <scope>NUCLEOTIDE SEQUENCE [LARGE SCALE GENOMIC DNA]</scope>
    <source>
        <strain evidence="1 2">BZ-SZ-XJ18</strain>
    </source>
</reference>
<dbReference type="EMBL" id="PVNS01000003">
    <property type="protein sequence ID" value="PRO66566.1"/>
    <property type="molecule type" value="Genomic_DNA"/>
</dbReference>
<dbReference type="SUPFAM" id="SSF82784">
    <property type="entry name" value="OsmC-like"/>
    <property type="match status" value="1"/>
</dbReference>
<dbReference type="InterPro" id="IPR003718">
    <property type="entry name" value="OsmC/Ohr_fam"/>
</dbReference>
<evidence type="ECO:0000313" key="2">
    <source>
        <dbReference type="Proteomes" id="UP000243650"/>
    </source>
</evidence>
<organism evidence="1 2">
    <name type="scientific">Alkalicoccus urumqiensis</name>
    <name type="common">Bacillus urumqiensis</name>
    <dbReference type="NCBI Taxonomy" id="1548213"/>
    <lineage>
        <taxon>Bacteria</taxon>
        <taxon>Bacillati</taxon>
        <taxon>Bacillota</taxon>
        <taxon>Bacilli</taxon>
        <taxon>Bacillales</taxon>
        <taxon>Bacillaceae</taxon>
        <taxon>Alkalicoccus</taxon>
    </lineage>
</organism>
<dbReference type="OrthoDB" id="5431938at2"/>
<dbReference type="Pfam" id="PF02566">
    <property type="entry name" value="OsmC"/>
    <property type="match status" value="1"/>
</dbReference>
<dbReference type="Gene3D" id="3.30.300.20">
    <property type="match status" value="1"/>
</dbReference>
<proteinExistence type="predicted"/>
<evidence type="ECO:0008006" key="3">
    <source>
        <dbReference type="Google" id="ProtNLM"/>
    </source>
</evidence>
<sequence length="93" mass="10327">MTGTLSGALAARHIPPYPNKVKTDVQGTIEAPDGVLKITRIDCHYHLIIPAGKREACERVLSVFERGCPVAQTLKGCVEFHHTWEITEEEEES</sequence>
<comment type="caution">
    <text evidence="1">The sequence shown here is derived from an EMBL/GenBank/DDBJ whole genome shotgun (WGS) entry which is preliminary data.</text>
</comment>
<accession>A0A2P6MJU9</accession>
<dbReference type="InterPro" id="IPR015946">
    <property type="entry name" value="KH_dom-like_a/b"/>
</dbReference>